<dbReference type="InterPro" id="IPR036597">
    <property type="entry name" value="Fido-like_dom_sf"/>
</dbReference>
<dbReference type="Gene3D" id="1.10.3290.10">
    <property type="entry name" value="Fido-like domain"/>
    <property type="match status" value="1"/>
</dbReference>
<feature type="binding site" evidence="2">
    <location>
        <begin position="219"/>
        <end position="226"/>
    </location>
    <ligand>
        <name>ATP</name>
        <dbReference type="ChEBI" id="CHEBI:30616"/>
    </ligand>
</feature>
<dbReference type="GO" id="GO:0005524">
    <property type="term" value="F:ATP binding"/>
    <property type="evidence" value="ECO:0007669"/>
    <property type="project" value="UniProtKB-KW"/>
</dbReference>
<dbReference type="InterPro" id="IPR036388">
    <property type="entry name" value="WH-like_DNA-bd_sf"/>
</dbReference>
<dbReference type="PANTHER" id="PTHR13504">
    <property type="entry name" value="FIDO DOMAIN-CONTAINING PROTEIN DDB_G0283145"/>
    <property type="match status" value="1"/>
</dbReference>
<dbReference type="RefSeq" id="WP_311676470.1">
    <property type="nucleotide sequence ID" value="NZ_JACHCF010000008.1"/>
</dbReference>
<reference evidence="4 5" key="1">
    <citation type="submission" date="2020-08" db="EMBL/GenBank/DDBJ databases">
        <title>Genomic Encyclopedia of Type Strains, Phase IV (KMG-V): Genome sequencing to study the core and pangenomes of soil and plant-associated prokaryotes.</title>
        <authorList>
            <person name="Whitman W."/>
        </authorList>
    </citation>
    <scope>NUCLEOTIDE SEQUENCE [LARGE SCALE GENOMIC DNA]</scope>
    <source>
        <strain evidence="4 5">MP7CTX6</strain>
    </source>
</reference>
<evidence type="ECO:0000313" key="4">
    <source>
        <dbReference type="EMBL" id="MBB5622455.1"/>
    </source>
</evidence>
<dbReference type="Proteomes" id="UP000537718">
    <property type="component" value="Unassembled WGS sequence"/>
</dbReference>
<dbReference type="InterPro" id="IPR025230">
    <property type="entry name" value="DUF4172"/>
</dbReference>
<gene>
    <name evidence="4" type="ORF">HDE69_003530</name>
</gene>
<feature type="domain" description="Fido" evidence="3">
    <location>
        <begin position="126"/>
        <end position="280"/>
    </location>
</feature>
<dbReference type="PANTHER" id="PTHR13504:SF33">
    <property type="entry name" value="FIC FAMILY PROTEIN"/>
    <property type="match status" value="1"/>
</dbReference>
<sequence length="378" mass="43691">MIKSPIHRIIAANRYIHQQNNWPDFYWNTENLTKKLGEVRYRQGKILGQMSALGFDLREETILQTLTLDVTKSSEIEGVMLDNEQVRSSIAKRLGIEIAGVIPPERHVDGAVEMMLDAIQHYQQPLSMERLNNWHGALFPTGRSGLYKIKVAELRDGPMQVVSDAMGKEKIHFEAPSTERLSAEMTKFINWFNNDQHLDPVIKAALAHIWFVTIHPFDDGNGRITRVITDMFLARADQTENRFYSMSAQIQKDRNQYYEILEKTQKGSLDITAWINWFLDCLYRAMDSTDLILDAIRTRTLFWEVNRNTVFNVRQQKMVDQLLDGFFGNLTVSKWSKITKASKDTALRDIQDLVKKNILLQQGAGRSTNYKLNDESFN</sequence>
<dbReference type="PROSITE" id="PS51459">
    <property type="entry name" value="FIDO"/>
    <property type="match status" value="1"/>
</dbReference>
<dbReference type="SUPFAM" id="SSF140931">
    <property type="entry name" value="Fic-like"/>
    <property type="match status" value="1"/>
</dbReference>
<dbReference type="Pfam" id="PF02661">
    <property type="entry name" value="Fic"/>
    <property type="match status" value="1"/>
</dbReference>
<name>A0A7W8YVS5_9SPHI</name>
<dbReference type="EMBL" id="JACHCF010000008">
    <property type="protein sequence ID" value="MBB5622455.1"/>
    <property type="molecule type" value="Genomic_DNA"/>
</dbReference>
<evidence type="ECO:0000259" key="3">
    <source>
        <dbReference type="PROSITE" id="PS51459"/>
    </source>
</evidence>
<dbReference type="InterPro" id="IPR040198">
    <property type="entry name" value="Fido_containing"/>
</dbReference>
<organism evidence="4 5">
    <name type="scientific">Pedobacter cryoconitis</name>
    <dbReference type="NCBI Taxonomy" id="188932"/>
    <lineage>
        <taxon>Bacteria</taxon>
        <taxon>Pseudomonadati</taxon>
        <taxon>Bacteroidota</taxon>
        <taxon>Sphingobacteriia</taxon>
        <taxon>Sphingobacteriales</taxon>
        <taxon>Sphingobacteriaceae</taxon>
        <taxon>Pedobacter</taxon>
    </lineage>
</organism>
<evidence type="ECO:0000256" key="2">
    <source>
        <dbReference type="PIRSR" id="PIRSR640198-2"/>
    </source>
</evidence>
<feature type="binding site" evidence="2">
    <location>
        <begin position="257"/>
        <end position="258"/>
    </location>
    <ligand>
        <name>ATP</name>
        <dbReference type="ChEBI" id="CHEBI:30616"/>
    </ligand>
</feature>
<accession>A0A7W8YVS5</accession>
<proteinExistence type="predicted"/>
<keyword evidence="2" id="KW-0067">ATP-binding</keyword>
<dbReference type="InterPro" id="IPR003812">
    <property type="entry name" value="Fido"/>
</dbReference>
<dbReference type="Pfam" id="PF13776">
    <property type="entry name" value="DUF4172"/>
    <property type="match status" value="1"/>
</dbReference>
<feature type="active site" evidence="1">
    <location>
        <position position="215"/>
    </location>
</feature>
<comment type="caution">
    <text evidence="4">The sequence shown here is derived from an EMBL/GenBank/DDBJ whole genome shotgun (WGS) entry which is preliminary data.</text>
</comment>
<dbReference type="AlphaFoldDB" id="A0A7W8YVS5"/>
<protein>
    <submittedName>
        <fullName evidence="4">Fic family protein</fullName>
    </submittedName>
</protein>
<evidence type="ECO:0000256" key="1">
    <source>
        <dbReference type="PIRSR" id="PIRSR640198-1"/>
    </source>
</evidence>
<keyword evidence="2" id="KW-0547">Nucleotide-binding</keyword>
<evidence type="ECO:0000313" key="5">
    <source>
        <dbReference type="Proteomes" id="UP000537718"/>
    </source>
</evidence>
<dbReference type="Gene3D" id="1.10.10.10">
    <property type="entry name" value="Winged helix-like DNA-binding domain superfamily/Winged helix DNA-binding domain"/>
    <property type="match status" value="1"/>
</dbReference>